<comment type="caution">
    <text evidence="1">The sequence shown here is derived from an EMBL/GenBank/DDBJ whole genome shotgun (WGS) entry which is preliminary data.</text>
</comment>
<sequence>MAAERASYEVQVMKDGRWGAQSFLEDEKTAVAAAKKYLNDKKCEGAKVIRNWMRADGTVVEKEVFCETRTVKDDGPVRIAQVDSLPPTKCEVPDDYFGDDARNVMNRLFRTYMEKTFVTPTELMYNFKELKRLQDKDTLLPSAVDRVAFLQTKDGEGDSKSRREDIFKSVDAVSAKARKADAMTLPKLTGSFSDMYRAVSGMANGEVDADYLAMVVLSRELVNLRSWIGKLDRLCRLAVEDSDPHAVELLDGVIADVLGANVVQEILGWQPNLASAIGRMFDLADGNLPVETSDAGESAEMLNRLFKEKKLPTSRLCLIDRAHRQIKSANPLNRSDSSKELEAFGNLVQRVLTPTGLLFGPETADALTSRQTRMVVEGGAAGKRAAIAATFGAMPDKAFGVVYLCDLAASEFAQGAADDIAAMFDRIMDTTNIGQLCQRNLTPKERMIRATMAHKAMAASCFPAELKAQVTERIDSILERYLIDEQIVEKLDHHESPLRDRAVRLVQFCAAGVLPEGKAMTRARTRILGLLRQKDFDAHFVEGIPDPARAQKALRDFHQLLVRAGFGG</sequence>
<dbReference type="AlphaFoldDB" id="A0A178MMV5"/>
<dbReference type="STRING" id="1437059.A6A05_01745"/>
<dbReference type="OrthoDB" id="7351144at2"/>
<accession>A0A178MMV5</accession>
<keyword evidence="2" id="KW-1185">Reference proteome</keyword>
<reference evidence="1 2" key="1">
    <citation type="submission" date="2016-04" db="EMBL/GenBank/DDBJ databases">
        <title>Draft genome sequence of freshwater magnetotactic bacteria Magnetospirillum marisnigri SP-1 and Magnetospirillum moscoviense BB-1.</title>
        <authorList>
            <person name="Koziaeva V."/>
            <person name="Dziuba M.V."/>
            <person name="Ivanov T.M."/>
            <person name="Kuznetsov B."/>
            <person name="Grouzdev D.S."/>
        </authorList>
    </citation>
    <scope>NUCLEOTIDE SEQUENCE [LARGE SCALE GENOMIC DNA]</scope>
    <source>
        <strain evidence="1 2">BB-1</strain>
    </source>
</reference>
<name>A0A178MMV5_9PROT</name>
<gene>
    <name evidence="1" type="ORF">A6A05_01745</name>
</gene>
<protein>
    <submittedName>
        <fullName evidence="1">Uncharacterized protein</fullName>
    </submittedName>
</protein>
<evidence type="ECO:0000313" key="2">
    <source>
        <dbReference type="Proteomes" id="UP000078543"/>
    </source>
</evidence>
<evidence type="ECO:0000313" key="1">
    <source>
        <dbReference type="EMBL" id="OAN50100.1"/>
    </source>
</evidence>
<dbReference type="Proteomes" id="UP000078543">
    <property type="component" value="Unassembled WGS sequence"/>
</dbReference>
<proteinExistence type="predicted"/>
<dbReference type="EMBL" id="LWQU01000141">
    <property type="protein sequence ID" value="OAN50100.1"/>
    <property type="molecule type" value="Genomic_DNA"/>
</dbReference>
<organism evidence="1 2">
    <name type="scientific">Magnetospirillum moscoviense</name>
    <dbReference type="NCBI Taxonomy" id="1437059"/>
    <lineage>
        <taxon>Bacteria</taxon>
        <taxon>Pseudomonadati</taxon>
        <taxon>Pseudomonadota</taxon>
        <taxon>Alphaproteobacteria</taxon>
        <taxon>Rhodospirillales</taxon>
        <taxon>Rhodospirillaceae</taxon>
        <taxon>Magnetospirillum</taxon>
    </lineage>
</organism>